<proteinExistence type="predicted"/>
<evidence type="ECO:0000313" key="1">
    <source>
        <dbReference type="EMBL" id="GAI68244.1"/>
    </source>
</evidence>
<protein>
    <submittedName>
        <fullName evidence="1">Uncharacterized protein</fullName>
    </submittedName>
</protein>
<name>X1SKC5_9ZZZZ</name>
<comment type="caution">
    <text evidence="1">The sequence shown here is derived from an EMBL/GenBank/DDBJ whole genome shotgun (WGS) entry which is preliminary data.</text>
</comment>
<accession>X1SKC5</accession>
<dbReference type="EMBL" id="BARW01000024">
    <property type="protein sequence ID" value="GAI68244.1"/>
    <property type="molecule type" value="Genomic_DNA"/>
</dbReference>
<reference evidence="1" key="1">
    <citation type="journal article" date="2014" name="Front. Microbiol.">
        <title>High frequency of phylogenetically diverse reductive dehalogenase-homologous genes in deep subseafloor sedimentary metagenomes.</title>
        <authorList>
            <person name="Kawai M."/>
            <person name="Futagami T."/>
            <person name="Toyoda A."/>
            <person name="Takaki Y."/>
            <person name="Nishi S."/>
            <person name="Hori S."/>
            <person name="Arai W."/>
            <person name="Tsubouchi T."/>
            <person name="Morono Y."/>
            <person name="Uchiyama I."/>
            <person name="Ito T."/>
            <person name="Fujiyama A."/>
            <person name="Inagaki F."/>
            <person name="Takami H."/>
        </authorList>
    </citation>
    <scope>NUCLEOTIDE SEQUENCE</scope>
    <source>
        <strain evidence="1">Expedition CK06-06</strain>
    </source>
</reference>
<gene>
    <name evidence="1" type="ORF">S12H4_00276</name>
</gene>
<sequence length="147" mass="16165">MALDGLSDIYAGLILTLEYVGNKIHYAADSLQSAGAQLYDEGHQYAGTSLINAHNSLEFAAYRIGYSTMEADRLSVRIPAAFALIDTNWPSDGEVDMDAILNAMLTADFDELQKFIGIVDAYRVAIWNAPFNANFYAALARGFETWP</sequence>
<organism evidence="1">
    <name type="scientific">marine sediment metagenome</name>
    <dbReference type="NCBI Taxonomy" id="412755"/>
    <lineage>
        <taxon>unclassified sequences</taxon>
        <taxon>metagenomes</taxon>
        <taxon>ecological metagenomes</taxon>
    </lineage>
</organism>
<dbReference type="AlphaFoldDB" id="X1SKC5"/>